<organism evidence="1 2">
    <name type="scientific">Stenotrophomonas nematodicola</name>
    <dbReference type="NCBI Taxonomy" id="2656746"/>
    <lineage>
        <taxon>Bacteria</taxon>
        <taxon>Pseudomonadati</taxon>
        <taxon>Pseudomonadota</taxon>
        <taxon>Gammaproteobacteria</taxon>
        <taxon>Lysobacterales</taxon>
        <taxon>Lysobacteraceae</taxon>
        <taxon>Stenotrophomonas</taxon>
    </lineage>
</organism>
<dbReference type="Proteomes" id="UP001605261">
    <property type="component" value="Unassembled WGS sequence"/>
</dbReference>
<name>A0ABW7CTP0_9GAMM</name>
<sequence>MQMLKGDAKIDVPVYREDEGDIEQGMDPVMHGILITPADLKPVPGKPGVYVANHENPDVTVTVTVQADGSTTIETDPESEIFENTLHV</sequence>
<proteinExistence type="predicted"/>
<accession>A0ABW7CTP0</accession>
<dbReference type="EMBL" id="JBHGCJ010000002">
    <property type="protein sequence ID" value="MFG6108314.1"/>
    <property type="molecule type" value="Genomic_DNA"/>
</dbReference>
<keyword evidence="2" id="KW-1185">Reference proteome</keyword>
<protein>
    <submittedName>
        <fullName evidence="1">Uncharacterized protein</fullName>
    </submittedName>
</protein>
<evidence type="ECO:0000313" key="2">
    <source>
        <dbReference type="Proteomes" id="UP001605261"/>
    </source>
</evidence>
<evidence type="ECO:0000313" key="1">
    <source>
        <dbReference type="EMBL" id="MFG6108314.1"/>
    </source>
</evidence>
<gene>
    <name evidence="1" type="ORF">ACEU0G_002251</name>
</gene>
<comment type="caution">
    <text evidence="1">The sequence shown here is derived from an EMBL/GenBank/DDBJ whole genome shotgun (WGS) entry which is preliminary data.</text>
</comment>
<reference evidence="1 2" key="1">
    <citation type="submission" date="2024-09" db="EMBL/GenBank/DDBJ databases">
        <authorList>
            <consortium name="All-Russian atlas of soil microorganisms"/>
            <consortium name="as a basis for the search for new antimicrobial producers and enzymes with unique properties"/>
            <person name="Sokolova E.A."/>
            <person name="Voronina E.N."/>
        </authorList>
    </citation>
    <scope>NUCLEOTIDE SEQUENCE [LARGE SCALE GENOMIC DNA]</scope>
    <source>
        <strain evidence="1 2">AF-22b-331.1</strain>
    </source>
</reference>
<dbReference type="RefSeq" id="WP_394161851.1">
    <property type="nucleotide sequence ID" value="NZ_JBHGCJ010000002.1"/>
</dbReference>